<dbReference type="InterPro" id="IPR036524">
    <property type="entry name" value="Frataxin/CyaY_sf"/>
</dbReference>
<dbReference type="Gene3D" id="3.30.920.10">
    <property type="entry name" value="Frataxin/CyaY"/>
    <property type="match status" value="1"/>
</dbReference>
<dbReference type="InterPro" id="IPR020895">
    <property type="entry name" value="Frataxin_CS"/>
</dbReference>
<dbReference type="PROSITE" id="PS50810">
    <property type="entry name" value="FRATAXIN_2"/>
    <property type="match status" value="1"/>
</dbReference>
<keyword evidence="6" id="KW-1185">Reference proteome</keyword>
<dbReference type="NCBIfam" id="TIGR03421">
    <property type="entry name" value="FeS_CyaY"/>
    <property type="match status" value="1"/>
</dbReference>
<dbReference type="PANTHER" id="PTHR16821">
    <property type="entry name" value="FRATAXIN"/>
    <property type="match status" value="1"/>
</dbReference>
<dbReference type="PANTHER" id="PTHR16821:SF2">
    <property type="entry name" value="FRATAXIN, MITOCHONDRIAL"/>
    <property type="match status" value="1"/>
</dbReference>
<comment type="caution">
    <text evidence="5">The sequence shown here is derived from an EMBL/GenBank/DDBJ whole genome shotgun (WGS) entry which is preliminary data.</text>
</comment>
<evidence type="ECO:0000256" key="3">
    <source>
        <dbReference type="ARBA" id="ARBA00023004"/>
    </source>
</evidence>
<dbReference type="HAMAP" id="MF_00142">
    <property type="entry name" value="CyaY"/>
    <property type="match status" value="1"/>
</dbReference>
<keyword evidence="3 4" id="KW-0408">Iron</keyword>
<dbReference type="PROSITE" id="PS01344">
    <property type="entry name" value="FRATAXIN_1"/>
    <property type="match status" value="1"/>
</dbReference>
<evidence type="ECO:0000256" key="1">
    <source>
        <dbReference type="ARBA" id="ARBA00008183"/>
    </source>
</evidence>
<dbReference type="Proteomes" id="UP000292136">
    <property type="component" value="Unassembled WGS sequence"/>
</dbReference>
<evidence type="ECO:0000313" key="5">
    <source>
        <dbReference type="EMBL" id="RZT76115.1"/>
    </source>
</evidence>
<dbReference type="EMBL" id="SHKM01000002">
    <property type="protein sequence ID" value="RZT76115.1"/>
    <property type="molecule type" value="Genomic_DNA"/>
</dbReference>
<dbReference type="Pfam" id="PF01491">
    <property type="entry name" value="Frataxin_Cyay"/>
    <property type="match status" value="1"/>
</dbReference>
<name>A0ABY0IN51_9RHOO</name>
<dbReference type="InterPro" id="IPR047584">
    <property type="entry name" value="CyaY"/>
</dbReference>
<dbReference type="RefSeq" id="WP_130459410.1">
    <property type="nucleotide sequence ID" value="NZ_SHKM01000002.1"/>
</dbReference>
<sequence length="105" mass="11358">MEESEFNALAEKTLAAIEAGLENSGADVDFELGAGGVLEVEFADGSKMIINRHGAAREIWVAARSGGFHFRPDNGNWIDTRDGSELFAKLERLLAEQAGEPVPLR</sequence>
<dbReference type="SMART" id="SM01219">
    <property type="entry name" value="Frataxin_Cyay"/>
    <property type="match status" value="1"/>
</dbReference>
<gene>
    <name evidence="4" type="primary">cyaY</name>
    <name evidence="5" type="ORF">EV678_1987</name>
</gene>
<evidence type="ECO:0000256" key="4">
    <source>
        <dbReference type="HAMAP-Rule" id="MF_00142"/>
    </source>
</evidence>
<dbReference type="InterPro" id="IPR002908">
    <property type="entry name" value="Frataxin/CyaY"/>
</dbReference>
<dbReference type="SUPFAM" id="SSF55387">
    <property type="entry name" value="Frataxin/Nqo15-like"/>
    <property type="match status" value="1"/>
</dbReference>
<evidence type="ECO:0000256" key="2">
    <source>
        <dbReference type="ARBA" id="ARBA00022723"/>
    </source>
</evidence>
<comment type="similarity">
    <text evidence="1 4">Belongs to the frataxin family.</text>
</comment>
<proteinExistence type="inferred from homology"/>
<accession>A0ABY0IN51</accession>
<reference evidence="5 6" key="1">
    <citation type="submission" date="2019-02" db="EMBL/GenBank/DDBJ databases">
        <title>Genomic Encyclopedia of Type Strains, Phase IV (KMG-IV): sequencing the most valuable type-strain genomes for metagenomic binning, comparative biology and taxonomic classification.</title>
        <authorList>
            <person name="Goeker M."/>
        </authorList>
    </citation>
    <scope>NUCLEOTIDE SEQUENCE [LARGE SCALE GENOMIC DNA]</scope>
    <source>
        <strain evidence="5 6">DSM 21223</strain>
    </source>
</reference>
<comment type="function">
    <text evidence="4">Involved in iron-sulfur (Fe-S) cluster assembly. May act as a regulator of Fe-S biogenesis.</text>
</comment>
<organism evidence="5 6">
    <name type="scientific">Azospira oryzae</name>
    <dbReference type="NCBI Taxonomy" id="146939"/>
    <lineage>
        <taxon>Bacteria</taxon>
        <taxon>Pseudomonadati</taxon>
        <taxon>Pseudomonadota</taxon>
        <taxon>Betaproteobacteria</taxon>
        <taxon>Rhodocyclales</taxon>
        <taxon>Rhodocyclaceae</taxon>
        <taxon>Azospira</taxon>
    </lineage>
</organism>
<evidence type="ECO:0000313" key="6">
    <source>
        <dbReference type="Proteomes" id="UP000292136"/>
    </source>
</evidence>
<protein>
    <recommendedName>
        <fullName evidence="4">Iron-sulfur cluster assembly protein CyaY</fullName>
    </recommendedName>
</protein>
<keyword evidence="2 4" id="KW-0479">Metal-binding</keyword>